<reference evidence="3 4" key="1">
    <citation type="submission" date="2016-04" db="EMBL/GenBank/DDBJ databases">
        <authorList>
            <person name="Evans L.H."/>
            <person name="Alamgir A."/>
            <person name="Owens N."/>
            <person name="Weber N.D."/>
            <person name="Virtaneva K."/>
            <person name="Barbian K."/>
            <person name="Babar A."/>
            <person name="Rosenke K."/>
        </authorList>
    </citation>
    <scope>NUCLEOTIDE SEQUENCE [LARGE SCALE GENOMIC DNA]</scope>
    <source>
        <strain evidence="4">S5(T) (JCM 30642 \VKM B-2941)</strain>
    </source>
</reference>
<dbReference type="PANTHER" id="PTHR33295">
    <property type="entry name" value="ATPASE"/>
    <property type="match status" value="1"/>
</dbReference>
<evidence type="ECO:0000313" key="3">
    <source>
        <dbReference type="EMBL" id="SIM60379.1"/>
    </source>
</evidence>
<dbReference type="SUPFAM" id="SSF52540">
    <property type="entry name" value="P-loop containing nucleoside triphosphate hydrolases"/>
    <property type="match status" value="1"/>
</dbReference>
<dbReference type="Pfam" id="PF13635">
    <property type="entry name" value="DUF4143"/>
    <property type="match status" value="1"/>
</dbReference>
<accession>A0A1N5UJP5</accession>
<evidence type="ECO:0000259" key="2">
    <source>
        <dbReference type="Pfam" id="PF13635"/>
    </source>
</evidence>
<dbReference type="Proteomes" id="UP000195607">
    <property type="component" value="Chromosome I"/>
</dbReference>
<dbReference type="InterPro" id="IPR025420">
    <property type="entry name" value="DUF4143"/>
</dbReference>
<dbReference type="Gene3D" id="3.40.50.300">
    <property type="entry name" value="P-loop containing nucleotide triphosphate hydrolases"/>
    <property type="match status" value="1"/>
</dbReference>
<dbReference type="InterPro" id="IPR041682">
    <property type="entry name" value="AAA_14"/>
</dbReference>
<dbReference type="GeneID" id="41588243"/>
<dbReference type="InterPro" id="IPR027417">
    <property type="entry name" value="P-loop_NTPase"/>
</dbReference>
<dbReference type="AlphaFoldDB" id="A0A1N5UJP5"/>
<dbReference type="Pfam" id="PF13173">
    <property type="entry name" value="AAA_14"/>
    <property type="match status" value="1"/>
</dbReference>
<dbReference type="PANTHER" id="PTHR33295:SF8">
    <property type="entry name" value="AAA+ ATPASE DOMAIN-CONTAINING PROTEIN"/>
    <property type="match status" value="1"/>
</dbReference>
<sequence>MLTKSNLINVILDQREELKNSTNIVERELKFKLTVSPRSNAVLVKGLRRCGKSTLLKQFMETNFGENFYYFNFDDDRVFGFTSDNFQLLYESMIEIYGDLQNFFLDEIQNVKGWELFINRMLRIGKKVYITGSNANLLSKEIGTHLTGRHIDMELFPFSFKEFLTSFALNVPDKDQLTTIEKGKFVEKFNQYLINGGMPEYVISGNKSTINQLVPDIIQRDIINRYSIRKTSEFKSLIIFLIENISNEISFRSISRSLNISSETTVRKYTEYISDTYLIFLLERYTKKIKTISINPKKVYCVDNGLITANSLENKGRLIENLVAVYLRRNELRIYYYKSKDSKEVDFVIPDLRVGIQVCYELNNENEKREFRGLIRAAIDLSLEKLFIITNYQEEIRVVNGYKILIIPCWKFMLFNVFL</sequence>
<evidence type="ECO:0000313" key="4">
    <source>
        <dbReference type="Proteomes" id="UP000195607"/>
    </source>
</evidence>
<name>A0A1N5UJP5_9ARCH</name>
<feature type="domain" description="AAA" evidence="1">
    <location>
        <begin position="39"/>
        <end position="164"/>
    </location>
</feature>
<proteinExistence type="predicted"/>
<dbReference type="RefSeq" id="WP_148689752.1">
    <property type="nucleotide sequence ID" value="NZ_LT671858.1"/>
</dbReference>
<evidence type="ECO:0000259" key="1">
    <source>
        <dbReference type="Pfam" id="PF13173"/>
    </source>
</evidence>
<feature type="domain" description="DUF4143" evidence="2">
    <location>
        <begin position="219"/>
        <end position="360"/>
    </location>
</feature>
<dbReference type="EMBL" id="LT671858">
    <property type="protein sequence ID" value="SIM60379.1"/>
    <property type="molecule type" value="Genomic_DNA"/>
</dbReference>
<organism evidence="3 4">
    <name type="scientific">Cuniculiplasma divulgatum</name>
    <dbReference type="NCBI Taxonomy" id="1673428"/>
    <lineage>
        <taxon>Archaea</taxon>
        <taxon>Methanobacteriati</taxon>
        <taxon>Thermoplasmatota</taxon>
        <taxon>Thermoplasmata</taxon>
        <taxon>Thermoplasmatales</taxon>
        <taxon>Cuniculiplasmataceae</taxon>
        <taxon>Cuniculiplasma</taxon>
    </lineage>
</organism>
<gene>
    <name evidence="3" type="ORF">CSP5_0976</name>
</gene>
<protein>
    <submittedName>
        <fullName evidence="3">Predicted ATPase (AAA+ superfamily)</fullName>
    </submittedName>
</protein>